<feature type="domain" description="Glycosyl transferase family 1" evidence="2">
    <location>
        <begin position="179"/>
        <end position="329"/>
    </location>
</feature>
<dbReference type="CDD" id="cd03809">
    <property type="entry name" value="GT4_MtfB-like"/>
    <property type="match status" value="1"/>
</dbReference>
<dbReference type="PANTHER" id="PTHR46401:SF2">
    <property type="entry name" value="GLYCOSYLTRANSFERASE WBBK-RELATED"/>
    <property type="match status" value="1"/>
</dbReference>
<dbReference type="GO" id="GO:0016757">
    <property type="term" value="F:glycosyltransferase activity"/>
    <property type="evidence" value="ECO:0007669"/>
    <property type="project" value="InterPro"/>
</dbReference>
<accession>A0A928VRE5</accession>
<dbReference type="SUPFAM" id="SSF53756">
    <property type="entry name" value="UDP-Glycosyltransferase/glycogen phosphorylase"/>
    <property type="match status" value="1"/>
</dbReference>
<dbReference type="PANTHER" id="PTHR46401">
    <property type="entry name" value="GLYCOSYLTRANSFERASE WBBK-RELATED"/>
    <property type="match status" value="1"/>
</dbReference>
<dbReference type="RefSeq" id="WP_264326025.1">
    <property type="nucleotide sequence ID" value="NZ_JADEXQ010000055.1"/>
</dbReference>
<organism evidence="4 5">
    <name type="scientific">Romeriopsis navalis LEGE 11480</name>
    <dbReference type="NCBI Taxonomy" id="2777977"/>
    <lineage>
        <taxon>Bacteria</taxon>
        <taxon>Bacillati</taxon>
        <taxon>Cyanobacteriota</taxon>
        <taxon>Cyanophyceae</taxon>
        <taxon>Leptolyngbyales</taxon>
        <taxon>Leptolyngbyaceae</taxon>
        <taxon>Romeriopsis</taxon>
        <taxon>Romeriopsis navalis</taxon>
    </lineage>
</organism>
<dbReference type="Proteomes" id="UP000625316">
    <property type="component" value="Unassembled WGS sequence"/>
</dbReference>
<comment type="caution">
    <text evidence="4">The sequence shown here is derived from an EMBL/GenBank/DDBJ whole genome shotgun (WGS) entry which is preliminary data.</text>
</comment>
<proteinExistence type="predicted"/>
<feature type="domain" description="Glycosyltransferase subfamily 4-like N-terminal" evidence="3">
    <location>
        <begin position="17"/>
        <end position="168"/>
    </location>
</feature>
<dbReference type="InterPro" id="IPR028098">
    <property type="entry name" value="Glyco_trans_4-like_N"/>
</dbReference>
<dbReference type="InterPro" id="IPR001296">
    <property type="entry name" value="Glyco_trans_1"/>
</dbReference>
<evidence type="ECO:0000259" key="2">
    <source>
        <dbReference type="Pfam" id="PF00534"/>
    </source>
</evidence>
<evidence type="ECO:0000313" key="4">
    <source>
        <dbReference type="EMBL" id="MBE9031195.1"/>
    </source>
</evidence>
<evidence type="ECO:0000256" key="1">
    <source>
        <dbReference type="ARBA" id="ARBA00022679"/>
    </source>
</evidence>
<evidence type="ECO:0000313" key="5">
    <source>
        <dbReference type="Proteomes" id="UP000625316"/>
    </source>
</evidence>
<dbReference type="Pfam" id="PF13439">
    <property type="entry name" value="Glyco_transf_4"/>
    <property type="match status" value="1"/>
</dbReference>
<reference evidence="4" key="1">
    <citation type="submission" date="2020-10" db="EMBL/GenBank/DDBJ databases">
        <authorList>
            <person name="Castelo-Branco R."/>
            <person name="Eusebio N."/>
            <person name="Adriana R."/>
            <person name="Vieira A."/>
            <person name="Brugerolle De Fraissinette N."/>
            <person name="Rezende De Castro R."/>
            <person name="Schneider M.P."/>
            <person name="Vasconcelos V."/>
            <person name="Leao P.N."/>
        </authorList>
    </citation>
    <scope>NUCLEOTIDE SEQUENCE</scope>
    <source>
        <strain evidence="4">LEGE 11480</strain>
    </source>
</reference>
<protein>
    <submittedName>
        <fullName evidence="4">Glycosyltransferase family 4 protein</fullName>
    </submittedName>
</protein>
<sequence length="353" mass="40147">MSQLLVNLAFIPTKPTGHAIYAKNLLPALKSLNPILLTPQTLPDFTCQAIPADLNPDFGTKGHFKRLLWEQFRLPRLYRKLRSTLLFSPIPEAPLFSRCRSVVTLHDLIPLRFPRKSPLTTYFRYYIPQVLKQAQHVLCDSQATVEDAMHYYQMPAQKFSVVPLAYDMQHFQPLDLPLQNYFLYIGRHDAYKNLERSLAAFATLPNDYEFWIAGPPDPRYTPLLHQQVAELGLGDRVKFLSYVPYRDLPQLINQAIALVFVSLWEGFGLPVLEGMACGTPVITSNLSSMPEVAGDGAMLVDPYSVDAIAAVMRLVAAQPKLRQEFVDKGIVRANQFRWEKTSQLALQILQQYL</sequence>
<name>A0A928VRE5_9CYAN</name>
<evidence type="ECO:0000259" key="3">
    <source>
        <dbReference type="Pfam" id="PF13439"/>
    </source>
</evidence>
<dbReference type="AlphaFoldDB" id="A0A928VRE5"/>
<gene>
    <name evidence="4" type="ORF">IQ266_15785</name>
</gene>
<dbReference type="EMBL" id="JADEXQ010000055">
    <property type="protein sequence ID" value="MBE9031195.1"/>
    <property type="molecule type" value="Genomic_DNA"/>
</dbReference>
<dbReference type="Pfam" id="PF00534">
    <property type="entry name" value="Glycos_transf_1"/>
    <property type="match status" value="1"/>
</dbReference>
<keyword evidence="5" id="KW-1185">Reference proteome</keyword>
<dbReference type="Gene3D" id="3.40.50.2000">
    <property type="entry name" value="Glycogen Phosphorylase B"/>
    <property type="match status" value="2"/>
</dbReference>
<dbReference type="GO" id="GO:0009103">
    <property type="term" value="P:lipopolysaccharide biosynthetic process"/>
    <property type="evidence" value="ECO:0007669"/>
    <property type="project" value="TreeGrafter"/>
</dbReference>
<keyword evidence="1" id="KW-0808">Transferase</keyword>